<dbReference type="InterPro" id="IPR050740">
    <property type="entry name" value="Aldehyde_DH_Superfamily"/>
</dbReference>
<dbReference type="InterPro" id="IPR016160">
    <property type="entry name" value="Ald_DH_CS_CYS"/>
</dbReference>
<dbReference type="InterPro" id="IPR029510">
    <property type="entry name" value="Ald_DH_CS_GLU"/>
</dbReference>
<protein>
    <submittedName>
        <fullName evidence="8">NAD-dependent succinate-semialdehyde dehydrogenase</fullName>
    </submittedName>
</protein>
<dbReference type="CDD" id="cd07103">
    <property type="entry name" value="ALDH_F5_SSADH_GabD"/>
    <property type="match status" value="1"/>
</dbReference>
<keyword evidence="4" id="KW-0558">Oxidation</keyword>
<dbReference type="RefSeq" id="WP_213370721.1">
    <property type="nucleotide sequence ID" value="NZ_BSFJ01000020.1"/>
</dbReference>
<name>A0A9W6JB24_9HYPH</name>
<dbReference type="AlphaFoldDB" id="A0A9W6JB24"/>
<evidence type="ECO:0000256" key="5">
    <source>
        <dbReference type="PROSITE-ProRule" id="PRU10007"/>
    </source>
</evidence>
<dbReference type="InterPro" id="IPR016162">
    <property type="entry name" value="Ald_DH_N"/>
</dbReference>
<dbReference type="GO" id="GO:0004777">
    <property type="term" value="F:succinate-semialdehyde dehydrogenase (NAD+) activity"/>
    <property type="evidence" value="ECO:0007669"/>
    <property type="project" value="TreeGrafter"/>
</dbReference>
<dbReference type="PANTHER" id="PTHR43353:SF5">
    <property type="entry name" value="SUCCINATE-SEMIALDEHYDE DEHYDROGENASE, MITOCHONDRIAL"/>
    <property type="match status" value="1"/>
</dbReference>
<evidence type="ECO:0000313" key="8">
    <source>
        <dbReference type="EMBL" id="GLK73116.1"/>
    </source>
</evidence>
<reference evidence="8" key="1">
    <citation type="journal article" date="2014" name="Int. J. Syst. Evol. Microbiol.">
        <title>Complete genome sequence of Corynebacterium casei LMG S-19264T (=DSM 44701T), isolated from a smear-ripened cheese.</title>
        <authorList>
            <consortium name="US DOE Joint Genome Institute (JGI-PGF)"/>
            <person name="Walter F."/>
            <person name="Albersmeier A."/>
            <person name="Kalinowski J."/>
            <person name="Ruckert C."/>
        </authorList>
    </citation>
    <scope>NUCLEOTIDE SEQUENCE</scope>
    <source>
        <strain evidence="8">VKM B-2484</strain>
    </source>
</reference>
<evidence type="ECO:0000256" key="6">
    <source>
        <dbReference type="RuleBase" id="RU003345"/>
    </source>
</evidence>
<keyword evidence="2" id="KW-0630">Potassium</keyword>
<accession>A0A9W6JB24</accession>
<dbReference type="Proteomes" id="UP001143370">
    <property type="component" value="Unassembled WGS sequence"/>
</dbReference>
<keyword evidence="9" id="KW-1185">Reference proteome</keyword>
<evidence type="ECO:0000256" key="3">
    <source>
        <dbReference type="ARBA" id="ARBA00023002"/>
    </source>
</evidence>
<dbReference type="InterPro" id="IPR010102">
    <property type="entry name" value="Succ_semiAld_DH"/>
</dbReference>
<dbReference type="InterPro" id="IPR016161">
    <property type="entry name" value="Ald_DH/histidinol_DH"/>
</dbReference>
<sequence>MNWADFKRDANFIDGEWVGADGGGTIDVTNPATGEVIGTVPNAGADEARRAIAAAQTAFETFSRTTADERAKMLRRLHAAIMDNQRALAELLTIEQGKPLAESMGEVGASAAYVLWFSEEARRVYGDVIPSPWGERRILVTKQAVGVVAAITPWNFPSSMLARKIGPALATGCTSVVKPATQTPYSGLAWGVLCEQAGYPKGVVNILTGSASAIGGEMTSNPAVRKITFTGSTPIGKLLMKQAADTVKRVSMELGGNAPFLVFDDADLDKAVEGAIASKYRNSGQTCVCANRFYAQAGIYDAFVAKLAEASAKLKVGPGLEDGVVQGPLIDDKAVTKTEGFIADALAKGGKVVTGGGRHERGGQFFQPTVIAGATREMNFAREEIFGPVAPVFRFDTEEEAVRLANDTEFGLACYFYTSDLSRAFRVSETLRYGQVGINAGVITTEVAPFGGVKESGIGREGSKYGIEEYVDVKYVCISL</sequence>
<dbReference type="Pfam" id="PF00171">
    <property type="entry name" value="Aldedh"/>
    <property type="match status" value="1"/>
</dbReference>
<keyword evidence="3 6" id="KW-0560">Oxidoreductase</keyword>
<dbReference type="PROSITE" id="PS00687">
    <property type="entry name" value="ALDEHYDE_DEHYDR_GLU"/>
    <property type="match status" value="1"/>
</dbReference>
<feature type="domain" description="Aldehyde dehydrogenase" evidence="7">
    <location>
        <begin position="17"/>
        <end position="476"/>
    </location>
</feature>
<reference evidence="8" key="2">
    <citation type="submission" date="2023-01" db="EMBL/GenBank/DDBJ databases">
        <authorList>
            <person name="Sun Q."/>
            <person name="Evtushenko L."/>
        </authorList>
    </citation>
    <scope>NUCLEOTIDE SEQUENCE</scope>
    <source>
        <strain evidence="8">VKM B-2484</strain>
    </source>
</reference>
<dbReference type="GO" id="GO:0005829">
    <property type="term" value="C:cytosol"/>
    <property type="evidence" value="ECO:0007669"/>
    <property type="project" value="TreeGrafter"/>
</dbReference>
<evidence type="ECO:0000313" key="9">
    <source>
        <dbReference type="Proteomes" id="UP001143370"/>
    </source>
</evidence>
<dbReference type="GO" id="GO:0009450">
    <property type="term" value="P:gamma-aminobutyric acid catabolic process"/>
    <property type="evidence" value="ECO:0007669"/>
    <property type="project" value="InterPro"/>
</dbReference>
<organism evidence="8 9">
    <name type="scientific">Ancylobacter dichloromethanicus</name>
    <dbReference type="NCBI Taxonomy" id="518825"/>
    <lineage>
        <taxon>Bacteria</taxon>
        <taxon>Pseudomonadati</taxon>
        <taxon>Pseudomonadota</taxon>
        <taxon>Alphaproteobacteria</taxon>
        <taxon>Hyphomicrobiales</taxon>
        <taxon>Xanthobacteraceae</taxon>
        <taxon>Ancylobacter</taxon>
    </lineage>
</organism>
<dbReference type="InterPro" id="IPR015590">
    <property type="entry name" value="Aldehyde_DH_dom"/>
</dbReference>
<dbReference type="EMBL" id="BSFJ01000020">
    <property type="protein sequence ID" value="GLK73116.1"/>
    <property type="molecule type" value="Genomic_DNA"/>
</dbReference>
<proteinExistence type="inferred from homology"/>
<dbReference type="FunFam" id="3.40.309.10:FF:000004">
    <property type="entry name" value="Succinate-semialdehyde dehydrogenase I"/>
    <property type="match status" value="1"/>
</dbReference>
<evidence type="ECO:0000256" key="2">
    <source>
        <dbReference type="ARBA" id="ARBA00022958"/>
    </source>
</evidence>
<gene>
    <name evidence="8" type="ORF">GCM10017643_32320</name>
</gene>
<dbReference type="FunFam" id="3.40.605.10:FF:000026">
    <property type="entry name" value="Aldehyde dehydrogenase, putative"/>
    <property type="match status" value="1"/>
</dbReference>
<evidence type="ECO:0000256" key="4">
    <source>
        <dbReference type="ARBA" id="ARBA00023097"/>
    </source>
</evidence>
<feature type="active site" evidence="5">
    <location>
        <position position="253"/>
    </location>
</feature>
<dbReference type="Gene3D" id="3.40.309.10">
    <property type="entry name" value="Aldehyde Dehydrogenase, Chain A, domain 2"/>
    <property type="match status" value="1"/>
</dbReference>
<dbReference type="PROSITE" id="PS00070">
    <property type="entry name" value="ALDEHYDE_DEHYDR_CYS"/>
    <property type="match status" value="1"/>
</dbReference>
<dbReference type="Gene3D" id="3.40.605.10">
    <property type="entry name" value="Aldehyde Dehydrogenase, Chain A, domain 1"/>
    <property type="match status" value="1"/>
</dbReference>
<dbReference type="FunFam" id="3.40.605.10:FF:000005">
    <property type="entry name" value="Succinate-semialdehyde dehydrogenase I"/>
    <property type="match status" value="1"/>
</dbReference>
<evidence type="ECO:0000259" key="7">
    <source>
        <dbReference type="Pfam" id="PF00171"/>
    </source>
</evidence>
<dbReference type="NCBIfam" id="TIGR01780">
    <property type="entry name" value="SSADH"/>
    <property type="match status" value="1"/>
</dbReference>
<comment type="caution">
    <text evidence="8">The sequence shown here is derived from an EMBL/GenBank/DDBJ whole genome shotgun (WGS) entry which is preliminary data.</text>
</comment>
<dbReference type="PANTHER" id="PTHR43353">
    <property type="entry name" value="SUCCINATE-SEMIALDEHYDE DEHYDROGENASE, MITOCHONDRIAL"/>
    <property type="match status" value="1"/>
</dbReference>
<dbReference type="InterPro" id="IPR016163">
    <property type="entry name" value="Ald_DH_C"/>
</dbReference>
<dbReference type="SUPFAM" id="SSF53720">
    <property type="entry name" value="ALDH-like"/>
    <property type="match status" value="1"/>
</dbReference>
<evidence type="ECO:0000256" key="1">
    <source>
        <dbReference type="ARBA" id="ARBA00009986"/>
    </source>
</evidence>
<comment type="similarity">
    <text evidence="1 6">Belongs to the aldehyde dehydrogenase family.</text>
</comment>